<organism evidence="6 7">
    <name type="scientific">Ditylenchus dipsaci</name>
    <dbReference type="NCBI Taxonomy" id="166011"/>
    <lineage>
        <taxon>Eukaryota</taxon>
        <taxon>Metazoa</taxon>
        <taxon>Ecdysozoa</taxon>
        <taxon>Nematoda</taxon>
        <taxon>Chromadorea</taxon>
        <taxon>Rhabditida</taxon>
        <taxon>Tylenchina</taxon>
        <taxon>Tylenchomorpha</taxon>
        <taxon>Sphaerularioidea</taxon>
        <taxon>Anguinidae</taxon>
        <taxon>Anguininae</taxon>
        <taxon>Ditylenchus</taxon>
    </lineage>
</organism>
<dbReference type="PROSITE" id="PS50600">
    <property type="entry name" value="ULP_PROTEASE"/>
    <property type="match status" value="1"/>
</dbReference>
<evidence type="ECO:0000256" key="2">
    <source>
        <dbReference type="ARBA" id="ARBA00022670"/>
    </source>
</evidence>
<keyword evidence="2" id="KW-0645">Protease</keyword>
<dbReference type="AlphaFoldDB" id="A0A915EQ57"/>
<dbReference type="Pfam" id="PF02902">
    <property type="entry name" value="Peptidase_C48"/>
    <property type="match status" value="1"/>
</dbReference>
<dbReference type="PANTHER" id="PTHR46915:SF2">
    <property type="entry name" value="UBIQUITIN-LIKE PROTEASE 4"/>
    <property type="match status" value="1"/>
</dbReference>
<dbReference type="GO" id="GO:0008234">
    <property type="term" value="F:cysteine-type peptidase activity"/>
    <property type="evidence" value="ECO:0007669"/>
    <property type="project" value="UniProtKB-KW"/>
</dbReference>
<dbReference type="Gene3D" id="3.40.395.10">
    <property type="entry name" value="Adenoviral Proteinase, Chain A"/>
    <property type="match status" value="1"/>
</dbReference>
<comment type="similarity">
    <text evidence="1">Belongs to the peptidase C48 family.</text>
</comment>
<name>A0A915EQ57_9BILA</name>
<keyword evidence="6" id="KW-1185">Reference proteome</keyword>
<proteinExistence type="inferred from homology"/>
<protein>
    <submittedName>
        <fullName evidence="7">Ubiquitin-like protease family profile domain-containing protein</fullName>
    </submittedName>
</protein>
<sequence>MCMNNFVHLEASQDIKEEGSKDVKGEAAANNATVVLGDSSFEKSLLDEFYINNAAVVNQADILTLLPKEWLNDRVIDFYLEMIVQRSIKNSTLPKVYTLSCHFYTSLIANGYAEVQSWINVDIFSFNLVLVPIHLPVNFSTTNPSTNGKMIWDIRRGTTTAGRRSHCNRMDSTVGFYVSVRQMPVRGSTDHIQSTRHEGFREGMIEEIKKGELKEN</sequence>
<keyword evidence="3" id="KW-0378">Hydrolase</keyword>
<dbReference type="GO" id="GO:0016926">
    <property type="term" value="P:protein desumoylation"/>
    <property type="evidence" value="ECO:0007669"/>
    <property type="project" value="UniProtKB-ARBA"/>
</dbReference>
<evidence type="ECO:0000313" key="6">
    <source>
        <dbReference type="Proteomes" id="UP000887574"/>
    </source>
</evidence>
<evidence type="ECO:0000256" key="1">
    <source>
        <dbReference type="ARBA" id="ARBA00005234"/>
    </source>
</evidence>
<keyword evidence="4" id="KW-0788">Thiol protease</keyword>
<evidence type="ECO:0000256" key="3">
    <source>
        <dbReference type="ARBA" id="ARBA00022801"/>
    </source>
</evidence>
<feature type="domain" description="Ubiquitin-like protease family profile" evidence="5">
    <location>
        <begin position="55"/>
        <end position="216"/>
    </location>
</feature>
<dbReference type="PANTHER" id="PTHR46915">
    <property type="entry name" value="UBIQUITIN-LIKE PROTEASE 4-RELATED"/>
    <property type="match status" value="1"/>
</dbReference>
<dbReference type="InterPro" id="IPR038765">
    <property type="entry name" value="Papain-like_cys_pep_sf"/>
</dbReference>
<dbReference type="WBParaSite" id="jg7761">
    <property type="protein sequence ID" value="jg7761"/>
    <property type="gene ID" value="jg7761"/>
</dbReference>
<evidence type="ECO:0000313" key="7">
    <source>
        <dbReference type="WBParaSite" id="jg7761"/>
    </source>
</evidence>
<evidence type="ECO:0000256" key="4">
    <source>
        <dbReference type="ARBA" id="ARBA00022807"/>
    </source>
</evidence>
<dbReference type="Proteomes" id="UP000887574">
    <property type="component" value="Unplaced"/>
</dbReference>
<dbReference type="SUPFAM" id="SSF54001">
    <property type="entry name" value="Cysteine proteinases"/>
    <property type="match status" value="1"/>
</dbReference>
<dbReference type="GO" id="GO:0006508">
    <property type="term" value="P:proteolysis"/>
    <property type="evidence" value="ECO:0007669"/>
    <property type="project" value="UniProtKB-KW"/>
</dbReference>
<reference evidence="7" key="1">
    <citation type="submission" date="2022-11" db="UniProtKB">
        <authorList>
            <consortium name="WormBaseParasite"/>
        </authorList>
    </citation>
    <scope>IDENTIFICATION</scope>
</reference>
<evidence type="ECO:0000259" key="5">
    <source>
        <dbReference type="PROSITE" id="PS50600"/>
    </source>
</evidence>
<dbReference type="InterPro" id="IPR003653">
    <property type="entry name" value="Peptidase_C48_C"/>
</dbReference>
<accession>A0A915EQ57</accession>